<dbReference type="GO" id="GO:0043332">
    <property type="term" value="C:mating projection tip"/>
    <property type="evidence" value="ECO:0007669"/>
    <property type="project" value="TreeGrafter"/>
</dbReference>
<keyword evidence="1" id="KW-0812">Transmembrane</keyword>
<dbReference type="GO" id="GO:0000747">
    <property type="term" value="P:conjugation with cellular fusion"/>
    <property type="evidence" value="ECO:0007669"/>
    <property type="project" value="TreeGrafter"/>
</dbReference>
<name>A0A8T9CE58_9HELO</name>
<feature type="transmembrane region" description="Helical" evidence="1">
    <location>
        <begin position="149"/>
        <end position="171"/>
    </location>
</feature>
<dbReference type="OrthoDB" id="3550957at2759"/>
<dbReference type="InterPro" id="IPR033481">
    <property type="entry name" value="Dni1/Fig1"/>
</dbReference>
<keyword evidence="3" id="KW-1185">Reference proteome</keyword>
<feature type="transmembrane region" description="Helical" evidence="1">
    <location>
        <begin position="236"/>
        <end position="265"/>
    </location>
</feature>
<dbReference type="Proteomes" id="UP000469558">
    <property type="component" value="Unassembled WGS sequence"/>
</dbReference>
<dbReference type="EMBL" id="QGMK01000356">
    <property type="protein sequence ID" value="TVY82200.1"/>
    <property type="molecule type" value="Genomic_DNA"/>
</dbReference>
<comment type="caution">
    <text evidence="2">The sequence shown here is derived from an EMBL/GenBank/DDBJ whole genome shotgun (WGS) entry which is preliminary data.</text>
</comment>
<gene>
    <name evidence="2" type="ORF">LSUE1_G007803</name>
</gene>
<evidence type="ECO:0000313" key="2">
    <source>
        <dbReference type="EMBL" id="TVY82200.1"/>
    </source>
</evidence>
<dbReference type="PANTHER" id="PTHR28092">
    <property type="entry name" value="FACTOR-INDUCED GENE 1 PROTEIN"/>
    <property type="match status" value="1"/>
</dbReference>
<dbReference type="Pfam" id="PF12351">
    <property type="entry name" value="Fig1"/>
    <property type="match status" value="1"/>
</dbReference>
<feature type="transmembrane region" description="Helical" evidence="1">
    <location>
        <begin position="191"/>
        <end position="215"/>
    </location>
</feature>
<reference evidence="2 3" key="1">
    <citation type="submission" date="2018-05" db="EMBL/GenBank/DDBJ databases">
        <title>Genome sequencing and assembly of the regulated plant pathogen Lachnellula willkommii and related sister species for the development of diagnostic species identification markers.</title>
        <authorList>
            <person name="Giroux E."/>
            <person name="Bilodeau G."/>
        </authorList>
    </citation>
    <scope>NUCLEOTIDE SEQUENCE [LARGE SCALE GENOMIC DNA]</scope>
    <source>
        <strain evidence="2 3">CBS 268.59</strain>
    </source>
</reference>
<evidence type="ECO:0000313" key="3">
    <source>
        <dbReference type="Proteomes" id="UP000469558"/>
    </source>
</evidence>
<dbReference type="GO" id="GO:0016020">
    <property type="term" value="C:membrane"/>
    <property type="evidence" value="ECO:0007669"/>
    <property type="project" value="InterPro"/>
</dbReference>
<keyword evidence="1" id="KW-0472">Membrane</keyword>
<evidence type="ECO:0000256" key="1">
    <source>
        <dbReference type="SAM" id="Phobius"/>
    </source>
</evidence>
<organism evidence="2 3">
    <name type="scientific">Lachnellula suecica</name>
    <dbReference type="NCBI Taxonomy" id="602035"/>
    <lineage>
        <taxon>Eukaryota</taxon>
        <taxon>Fungi</taxon>
        <taxon>Dikarya</taxon>
        <taxon>Ascomycota</taxon>
        <taxon>Pezizomycotina</taxon>
        <taxon>Leotiomycetes</taxon>
        <taxon>Helotiales</taxon>
        <taxon>Lachnaceae</taxon>
        <taxon>Lachnellula</taxon>
    </lineage>
</organism>
<sequence>LIPFLGYHHVLMILLSVAIIVLSILLAGCTSSNSLTNVYLLSVSYLNATTPLPKVDAAQVNSNISNIFADITGAGTRNVTSLEVRAGYMGMCISQTTGIWLCSSSATTLANLLKSQTASAASVQGGGEDPLNLIWIAGKFRDEIVFDGLAFTAVPLIFITILLLATFPGWHEEEGSEGSEREVKPFPSRPVSQVALSIIALASLFAFVSILWQHIATSAAASMVRSLSYGTVSGQVGSAAMALGWVGVFLSIVVTIGLLVMILSIRVLSETFE</sequence>
<accession>A0A8T9CE58</accession>
<evidence type="ECO:0008006" key="4">
    <source>
        <dbReference type="Google" id="ProtNLM"/>
    </source>
</evidence>
<proteinExistence type="predicted"/>
<feature type="non-terminal residue" evidence="2">
    <location>
        <position position="1"/>
    </location>
</feature>
<feature type="transmembrane region" description="Helical" evidence="1">
    <location>
        <begin position="6"/>
        <end position="27"/>
    </location>
</feature>
<dbReference type="AlphaFoldDB" id="A0A8T9CE58"/>
<dbReference type="PANTHER" id="PTHR28092:SF1">
    <property type="entry name" value="FACTOR-INDUCED GENE 1 PROTEIN"/>
    <property type="match status" value="1"/>
</dbReference>
<keyword evidence="1" id="KW-1133">Transmembrane helix</keyword>
<protein>
    <recommendedName>
        <fullName evidence="4">Membrane fusion mating protein FIG1</fullName>
    </recommendedName>
</protein>